<evidence type="ECO:0000313" key="1">
    <source>
        <dbReference type="EMBL" id="CAH1789206.1"/>
    </source>
</evidence>
<comment type="caution">
    <text evidence="1">The sequence shown here is derived from an EMBL/GenBank/DDBJ whole genome shotgun (WGS) entry which is preliminary data.</text>
</comment>
<dbReference type="PANTHER" id="PTHR24020">
    <property type="entry name" value="COLLAGEN ALPHA"/>
    <property type="match status" value="1"/>
</dbReference>
<dbReference type="InterPro" id="IPR002035">
    <property type="entry name" value="VWF_A"/>
</dbReference>
<protein>
    <submittedName>
        <fullName evidence="1">Uncharacterized protein</fullName>
    </submittedName>
</protein>
<dbReference type="Pfam" id="PF00092">
    <property type="entry name" value="VWA"/>
    <property type="match status" value="1"/>
</dbReference>
<gene>
    <name evidence="1" type="ORF">OFUS_LOCUS14608</name>
</gene>
<evidence type="ECO:0000313" key="2">
    <source>
        <dbReference type="Proteomes" id="UP000749559"/>
    </source>
</evidence>
<dbReference type="SUPFAM" id="SSF53300">
    <property type="entry name" value="vWA-like"/>
    <property type="match status" value="1"/>
</dbReference>
<sequence length="335" mass="38975">MNLTKLLVLVLAINYTHAWYSEEEKPIKDKNKDYNESDTKPRYLKYKKHYKKYKDKKYRDRDDNFDSRDDGDTDTSHEYERENYWDDYLRNDEDTKDRCNCTCTPTDCRVTAWSKWSEPRGLKGTRERKRHVLVQPTNNGEPCPRLREARATGVAPTIDQTAKSFYKNFILHKSVASNDEAQYDEEVHKKKSVVPRDLLFILDESGSIGRSQFRKVRAGVARLIELICGARLHQSKVSKEVLLVTDGKSNCGHDIVKEAEKLRTIATVYTVGIGEFNNKYAKAELETVVSAPKYNHAFNVPDERGFLEMLHRVETRLNETWVEYGDACATIEWDK</sequence>
<dbReference type="Proteomes" id="UP000749559">
    <property type="component" value="Unassembled WGS sequence"/>
</dbReference>
<dbReference type="InterPro" id="IPR036383">
    <property type="entry name" value="TSP1_rpt_sf"/>
</dbReference>
<dbReference type="PROSITE" id="PS50234">
    <property type="entry name" value="VWFA"/>
    <property type="match status" value="2"/>
</dbReference>
<dbReference type="Gene3D" id="3.40.50.410">
    <property type="entry name" value="von Willebrand factor, type A domain"/>
    <property type="match status" value="1"/>
</dbReference>
<dbReference type="EMBL" id="CAIIXF020000007">
    <property type="protein sequence ID" value="CAH1789206.1"/>
    <property type="molecule type" value="Genomic_DNA"/>
</dbReference>
<keyword evidence="2" id="KW-1185">Reference proteome</keyword>
<name>A0A8J1TRA4_OWEFU</name>
<dbReference type="AlphaFoldDB" id="A0A8J1TRA4"/>
<dbReference type="InterPro" id="IPR036465">
    <property type="entry name" value="vWFA_dom_sf"/>
</dbReference>
<reference evidence="1" key="1">
    <citation type="submission" date="2022-03" db="EMBL/GenBank/DDBJ databases">
        <authorList>
            <person name="Martin C."/>
        </authorList>
    </citation>
    <scope>NUCLEOTIDE SEQUENCE</scope>
</reference>
<dbReference type="PANTHER" id="PTHR24020:SF84">
    <property type="entry name" value="VWFA DOMAIN-CONTAINING PROTEIN"/>
    <property type="match status" value="1"/>
</dbReference>
<proteinExistence type="predicted"/>
<dbReference type="InterPro" id="IPR050525">
    <property type="entry name" value="ECM_Assembly_Org"/>
</dbReference>
<accession>A0A8J1TRA4</accession>
<dbReference type="OrthoDB" id="5964156at2759"/>
<dbReference type="Gene3D" id="2.20.100.10">
    <property type="entry name" value="Thrombospondin type-1 (TSP1) repeat"/>
    <property type="match status" value="1"/>
</dbReference>
<organism evidence="1 2">
    <name type="scientific">Owenia fusiformis</name>
    <name type="common">Polychaete worm</name>
    <dbReference type="NCBI Taxonomy" id="6347"/>
    <lineage>
        <taxon>Eukaryota</taxon>
        <taxon>Metazoa</taxon>
        <taxon>Spiralia</taxon>
        <taxon>Lophotrochozoa</taxon>
        <taxon>Annelida</taxon>
        <taxon>Polychaeta</taxon>
        <taxon>Sedentaria</taxon>
        <taxon>Canalipalpata</taxon>
        <taxon>Sabellida</taxon>
        <taxon>Oweniida</taxon>
        <taxon>Oweniidae</taxon>
        <taxon>Owenia</taxon>
    </lineage>
</organism>